<proteinExistence type="predicted"/>
<keyword evidence="1" id="KW-0812">Transmembrane</keyword>
<feature type="transmembrane region" description="Helical" evidence="1">
    <location>
        <begin position="479"/>
        <end position="500"/>
    </location>
</feature>
<dbReference type="EMBL" id="BAABBR010000001">
    <property type="protein sequence ID" value="GAA4041376.1"/>
    <property type="molecule type" value="Genomic_DNA"/>
</dbReference>
<dbReference type="Proteomes" id="UP001424459">
    <property type="component" value="Unassembled WGS sequence"/>
</dbReference>
<evidence type="ECO:0008006" key="4">
    <source>
        <dbReference type="Google" id="ProtNLM"/>
    </source>
</evidence>
<dbReference type="RefSeq" id="WP_344697228.1">
    <property type="nucleotide sequence ID" value="NZ_BAABBR010000001.1"/>
</dbReference>
<protein>
    <recommendedName>
        <fullName evidence="4">SMODS and SLOG-associating 2TM effector domain-containing protein</fullName>
    </recommendedName>
</protein>
<dbReference type="SUPFAM" id="SSF102405">
    <property type="entry name" value="MCP/YpsA-like"/>
    <property type="match status" value="1"/>
</dbReference>
<reference evidence="3" key="1">
    <citation type="journal article" date="2019" name="Int. J. Syst. Evol. Microbiol.">
        <title>The Global Catalogue of Microorganisms (GCM) 10K type strain sequencing project: providing services to taxonomists for standard genome sequencing and annotation.</title>
        <authorList>
            <consortium name="The Broad Institute Genomics Platform"/>
            <consortium name="The Broad Institute Genome Sequencing Center for Infectious Disease"/>
            <person name="Wu L."/>
            <person name="Ma J."/>
        </authorList>
    </citation>
    <scope>NUCLEOTIDE SEQUENCE [LARGE SCALE GENOMIC DNA]</scope>
    <source>
        <strain evidence="3">JCM 17564</strain>
    </source>
</reference>
<keyword evidence="1" id="KW-0472">Membrane</keyword>
<sequence>MTQTHPPRPRITLNIGITGHRASVLSADLVALTSPILERVFRALGEGTEAVRQGSESLFADAPPQLRLHTPLATGADQMAANVAQRTGFTVRALLPFAADEYSADFRKGRELKEFTQQLETAHEVLALPSDRADPNAAYVQVGKAVVAASDILIAVWDGGDGNGPGGTAHVVDLALTSLVPVIHVPIDREAGLPGEPILISGRSILDYEKAPLAEAAQFRELLERVLVPGDELARDHAALYYREREHRTNWRFEYPVLLALLGVKRLPRIPWRASRVADDIESDWKDVRDPGTAASREPLALAYAWANNLAIRYAQQFRSGHITNYVLSALAVNLALFGLIMPSIKLYLVFAELGVIGLLFLNTNAGTKGEWHRRWLQYRYLAETLRPFIYLKRTGIIGPPFRGEPLRKGMHRMRGIDWTHWYAAAIWRQMDWPVGEMTGETVRLLGQDVVREQLLPQAAYHRVNAERMHKLDHRLHEVGNFLIGAVIAACVLFIIGYFTVHDWTKSLTGPFIFLTAGLPAIGAAVFGMRGHGEHLLAASRSAHTVEALDHNVARIAAASRLDQLAGELENSASIMLADLNEWTASYSERSLEVPA</sequence>
<organism evidence="2 3">
    <name type="scientific">Sphingomonas rosea</name>
    <dbReference type="NCBI Taxonomy" id="335605"/>
    <lineage>
        <taxon>Bacteria</taxon>
        <taxon>Pseudomonadati</taxon>
        <taxon>Pseudomonadota</taxon>
        <taxon>Alphaproteobacteria</taxon>
        <taxon>Sphingomonadales</taxon>
        <taxon>Sphingomonadaceae</taxon>
        <taxon>Sphingomonas</taxon>
    </lineage>
</organism>
<feature type="transmembrane region" description="Helical" evidence="1">
    <location>
        <begin position="347"/>
        <end position="366"/>
    </location>
</feature>
<comment type="caution">
    <text evidence="2">The sequence shown here is derived from an EMBL/GenBank/DDBJ whole genome shotgun (WGS) entry which is preliminary data.</text>
</comment>
<gene>
    <name evidence="2" type="ORF">GCM10022281_22990</name>
</gene>
<keyword evidence="3" id="KW-1185">Reference proteome</keyword>
<feature type="transmembrane region" description="Helical" evidence="1">
    <location>
        <begin position="512"/>
        <end position="531"/>
    </location>
</feature>
<evidence type="ECO:0000313" key="3">
    <source>
        <dbReference type="Proteomes" id="UP001424459"/>
    </source>
</evidence>
<dbReference type="Gene3D" id="3.40.50.450">
    <property type="match status" value="1"/>
</dbReference>
<keyword evidence="1" id="KW-1133">Transmembrane helix</keyword>
<feature type="transmembrane region" description="Helical" evidence="1">
    <location>
        <begin position="323"/>
        <end position="341"/>
    </location>
</feature>
<evidence type="ECO:0000256" key="1">
    <source>
        <dbReference type="SAM" id="Phobius"/>
    </source>
</evidence>
<name>A0ABP7UE55_9SPHN</name>
<accession>A0ABP7UE55</accession>
<evidence type="ECO:0000313" key="2">
    <source>
        <dbReference type="EMBL" id="GAA4041376.1"/>
    </source>
</evidence>